<dbReference type="PANTHER" id="PTHR37984">
    <property type="entry name" value="PROTEIN CBG26694"/>
    <property type="match status" value="1"/>
</dbReference>
<dbReference type="EMBL" id="BGPR01000075">
    <property type="protein sequence ID" value="GBL90958.1"/>
    <property type="molecule type" value="Genomic_DNA"/>
</dbReference>
<dbReference type="OrthoDB" id="6513927at2759"/>
<dbReference type="AlphaFoldDB" id="A0A4Y2BFY6"/>
<gene>
    <name evidence="1" type="ORF">AVEN_28046_1</name>
</gene>
<sequence length="361" mass="39734">MAASGRSRVGGCDVTCIRSINPAIHSPNLDEGSSGLVGSTLCPHAYSTRQKEKGQSVDVYVTQLKTLAASCEFGDQKESLIRDRVVLGVHNRTLQELLLRESDLSLRKAADYIRAVETCQEQLKTVSDPPQIKVEVDAVRAKLGHLSNSEPVSNAGSSFLCNNCGKIYGRGECPAYNRSTVPRSNSRRVNEILEGGEELHQLYIDSILTGSTEKSWCVNLSVCDNIINFKLDTGAEANILPLNIYNRLKLPKHDLSTTEVMLISFGDHKLKQEGQISLLSSTEKCLNVKLNFIAVNVDSKPILGLNACILLNLIKKVYNINKILDQNEILSNHSDVFKGLSNFPGVPYHIVIKENKCHSCN</sequence>
<comment type="caution">
    <text evidence="1">The sequence shown here is derived from an EMBL/GenBank/DDBJ whole genome shotgun (WGS) entry which is preliminary data.</text>
</comment>
<evidence type="ECO:0000313" key="1">
    <source>
        <dbReference type="EMBL" id="GBL90958.1"/>
    </source>
</evidence>
<protein>
    <recommendedName>
        <fullName evidence="3">Peptidase A2 domain-containing protein</fullName>
    </recommendedName>
</protein>
<dbReference type="Proteomes" id="UP000499080">
    <property type="component" value="Unassembled WGS sequence"/>
</dbReference>
<proteinExistence type="predicted"/>
<reference evidence="1 2" key="1">
    <citation type="journal article" date="2019" name="Sci. Rep.">
        <title>Orb-weaving spider Araneus ventricosus genome elucidates the spidroin gene catalogue.</title>
        <authorList>
            <person name="Kono N."/>
            <person name="Nakamura H."/>
            <person name="Ohtoshi R."/>
            <person name="Moran D.A.P."/>
            <person name="Shinohara A."/>
            <person name="Yoshida Y."/>
            <person name="Fujiwara M."/>
            <person name="Mori M."/>
            <person name="Tomita M."/>
            <person name="Arakawa K."/>
        </authorList>
    </citation>
    <scope>NUCLEOTIDE SEQUENCE [LARGE SCALE GENOMIC DNA]</scope>
</reference>
<keyword evidence="2" id="KW-1185">Reference proteome</keyword>
<organism evidence="1 2">
    <name type="scientific">Araneus ventricosus</name>
    <name type="common">Orbweaver spider</name>
    <name type="synonym">Epeira ventricosa</name>
    <dbReference type="NCBI Taxonomy" id="182803"/>
    <lineage>
        <taxon>Eukaryota</taxon>
        <taxon>Metazoa</taxon>
        <taxon>Ecdysozoa</taxon>
        <taxon>Arthropoda</taxon>
        <taxon>Chelicerata</taxon>
        <taxon>Arachnida</taxon>
        <taxon>Araneae</taxon>
        <taxon>Araneomorphae</taxon>
        <taxon>Entelegynae</taxon>
        <taxon>Araneoidea</taxon>
        <taxon>Araneidae</taxon>
        <taxon>Araneus</taxon>
    </lineage>
</organism>
<dbReference type="Gene3D" id="2.40.70.10">
    <property type="entry name" value="Acid Proteases"/>
    <property type="match status" value="1"/>
</dbReference>
<evidence type="ECO:0000313" key="2">
    <source>
        <dbReference type="Proteomes" id="UP000499080"/>
    </source>
</evidence>
<dbReference type="PANTHER" id="PTHR37984:SF8">
    <property type="entry name" value="CCHC-TYPE DOMAIN-CONTAINING PROTEIN"/>
    <property type="match status" value="1"/>
</dbReference>
<dbReference type="InterPro" id="IPR050951">
    <property type="entry name" value="Retrovirus_Pol_polyprotein"/>
</dbReference>
<dbReference type="InterPro" id="IPR021109">
    <property type="entry name" value="Peptidase_aspartic_dom_sf"/>
</dbReference>
<name>A0A4Y2BFY6_ARAVE</name>
<evidence type="ECO:0008006" key="3">
    <source>
        <dbReference type="Google" id="ProtNLM"/>
    </source>
</evidence>
<accession>A0A4Y2BFY6</accession>